<evidence type="ECO:0000313" key="1">
    <source>
        <dbReference type="EMBL" id="MBX51905.1"/>
    </source>
</evidence>
<accession>A0A2P2PAY8</accession>
<protein>
    <submittedName>
        <fullName evidence="1">Uncharacterized protein</fullName>
    </submittedName>
</protein>
<proteinExistence type="predicted"/>
<organism evidence="1">
    <name type="scientific">Rhizophora mucronata</name>
    <name type="common">Asiatic mangrove</name>
    <dbReference type="NCBI Taxonomy" id="61149"/>
    <lineage>
        <taxon>Eukaryota</taxon>
        <taxon>Viridiplantae</taxon>
        <taxon>Streptophyta</taxon>
        <taxon>Embryophyta</taxon>
        <taxon>Tracheophyta</taxon>
        <taxon>Spermatophyta</taxon>
        <taxon>Magnoliopsida</taxon>
        <taxon>eudicotyledons</taxon>
        <taxon>Gunneridae</taxon>
        <taxon>Pentapetalae</taxon>
        <taxon>rosids</taxon>
        <taxon>fabids</taxon>
        <taxon>Malpighiales</taxon>
        <taxon>Rhizophoraceae</taxon>
        <taxon>Rhizophora</taxon>
    </lineage>
</organism>
<reference evidence="1" key="1">
    <citation type="submission" date="2018-02" db="EMBL/GenBank/DDBJ databases">
        <title>Rhizophora mucronata_Transcriptome.</title>
        <authorList>
            <person name="Meera S.P."/>
            <person name="Sreeshan A."/>
            <person name="Augustine A."/>
        </authorList>
    </citation>
    <scope>NUCLEOTIDE SEQUENCE</scope>
    <source>
        <tissue evidence="1">Leaf</tissue>
    </source>
</reference>
<dbReference type="AlphaFoldDB" id="A0A2P2PAY8"/>
<sequence>MCLYILCCQPELFTFQCSYVKLPD</sequence>
<dbReference type="EMBL" id="GGEC01071421">
    <property type="protein sequence ID" value="MBX51905.1"/>
    <property type="molecule type" value="Transcribed_RNA"/>
</dbReference>
<name>A0A2P2PAY8_RHIMU</name>